<protein>
    <recommendedName>
        <fullName evidence="2">Bacterial repeat domain-containing protein</fullName>
    </recommendedName>
</protein>
<feature type="domain" description="Bacterial repeat" evidence="2">
    <location>
        <begin position="397"/>
        <end position="477"/>
    </location>
</feature>
<evidence type="ECO:0000313" key="3">
    <source>
        <dbReference type="EMBL" id="QSH98223.1"/>
    </source>
</evidence>
<evidence type="ECO:0000313" key="4">
    <source>
        <dbReference type="Proteomes" id="UP000663454"/>
    </source>
</evidence>
<gene>
    <name evidence="3" type="ORF">DWB79_10775</name>
</gene>
<feature type="chain" id="PRO_5047348873" description="Bacterial repeat domain-containing protein" evidence="1">
    <location>
        <begin position="28"/>
        <end position="524"/>
    </location>
</feature>
<keyword evidence="1" id="KW-0732">Signal</keyword>
<feature type="domain" description="Bacterial repeat" evidence="2">
    <location>
        <begin position="142"/>
        <end position="221"/>
    </location>
</feature>
<organism evidence="3 4">
    <name type="scientific">Treponema medium</name>
    <dbReference type="NCBI Taxonomy" id="58231"/>
    <lineage>
        <taxon>Bacteria</taxon>
        <taxon>Pseudomonadati</taxon>
        <taxon>Spirochaetota</taxon>
        <taxon>Spirochaetia</taxon>
        <taxon>Spirochaetales</taxon>
        <taxon>Treponemataceae</taxon>
        <taxon>Treponema</taxon>
    </lineage>
</organism>
<reference evidence="3 4" key="1">
    <citation type="submission" date="2018-08" db="EMBL/GenBank/DDBJ databases">
        <authorList>
            <person name="Clegg S.R."/>
            <person name="Carter S.D."/>
            <person name="Radford A.D."/>
            <person name="Darby A."/>
            <person name="Hall N."/>
            <person name="Birtles R."/>
            <person name="Evans N.J."/>
        </authorList>
    </citation>
    <scope>NUCLEOTIDE SEQUENCE [LARGE SCALE GENOMIC DNA]</scope>
    <source>
        <strain evidence="3 4">ATCC 700293</strain>
    </source>
</reference>
<dbReference type="RefSeq" id="WP_206181003.1">
    <property type="nucleotide sequence ID" value="NZ_CP031393.1"/>
</dbReference>
<evidence type="ECO:0000256" key="1">
    <source>
        <dbReference type="SAM" id="SignalP"/>
    </source>
</evidence>
<sequence length="524" mass="54221">MKTIHKKNTTFLNLAAAALLVAALVLGCKPNVSNGGEVQPEKFTVTFNVNDGNGELTAIVDGKTITSPAQVEKGKNVAFTATPNKKYAVDKWSITPSNALIENGKAEDTTAKVKVTANTTVNVTFKSTAVQPPTPPVTDGCTVTMSAGANGSITASPVIPAGGKVAKDAEITFTATANPGYRVDTWVITGGAIQAGGQQGDTTAKVKITENTTVNVTFKSIAVQPPTPPVTDSCTVTMSAGANGSITASPIIPAGGKVAKDTEITFTATANPGYRVDTWTITGGTIQAGGQQGNTTAKVKVTANTTVNVMFKAIKYPVAMTHGEDGDITADMSIPAEGIDYGTEITFTATANTGYRVDTWTITGGTIQAGGQQGNTTAKVKVTANTTVNVTFKAIKYPVAMTHGEDGDITADMSIPAEGIDYGTEITFTATANPGYRVDTWTVTPAEALIADGQQGDATAKVKITANTTVNVTFKAIKYPVTMTHGEHGDITADMSIPAEGIDYGTEITFTATANTDIELIRGR</sequence>
<feature type="domain" description="Bacterial repeat" evidence="2">
    <location>
        <begin position="60"/>
        <end position="127"/>
    </location>
</feature>
<dbReference type="Pfam" id="PF18998">
    <property type="entry name" value="Flg_new_2"/>
    <property type="match status" value="5"/>
</dbReference>
<dbReference type="InterPro" id="IPR044060">
    <property type="entry name" value="Bacterial_rp_domain"/>
</dbReference>
<dbReference type="Proteomes" id="UP000663454">
    <property type="component" value="Chromosome"/>
</dbReference>
<keyword evidence="4" id="KW-1185">Reference proteome</keyword>
<accession>A0ABX7LZ21</accession>
<proteinExistence type="predicted"/>
<feature type="domain" description="Bacterial repeat" evidence="2">
    <location>
        <begin position="235"/>
        <end position="314"/>
    </location>
</feature>
<evidence type="ECO:0000259" key="2">
    <source>
        <dbReference type="Pfam" id="PF18998"/>
    </source>
</evidence>
<dbReference type="PROSITE" id="PS51257">
    <property type="entry name" value="PROKAR_LIPOPROTEIN"/>
    <property type="match status" value="1"/>
</dbReference>
<name>A0ABX7LZ21_TREMD</name>
<feature type="domain" description="Bacterial repeat" evidence="2">
    <location>
        <begin position="316"/>
        <end position="395"/>
    </location>
</feature>
<dbReference type="EMBL" id="CP031393">
    <property type="protein sequence ID" value="QSH98223.1"/>
    <property type="molecule type" value="Genomic_DNA"/>
</dbReference>
<feature type="signal peptide" evidence="1">
    <location>
        <begin position="1"/>
        <end position="27"/>
    </location>
</feature>